<protein>
    <submittedName>
        <fullName evidence="3">ATP-binding protein</fullName>
    </submittedName>
</protein>
<evidence type="ECO:0000313" key="3">
    <source>
        <dbReference type="EMBL" id="MDT0270679.1"/>
    </source>
</evidence>
<keyword evidence="1" id="KW-0723">Serine/threonine-protein kinase</keyword>
<proteinExistence type="predicted"/>
<dbReference type="InterPro" id="IPR050267">
    <property type="entry name" value="Anti-sigma-factor_SerPK"/>
</dbReference>
<name>A0ABU2K1N8_9ACTN</name>
<reference evidence="4" key="1">
    <citation type="submission" date="2023-07" db="EMBL/GenBank/DDBJ databases">
        <title>30 novel species of actinomycetes from the DSMZ collection.</title>
        <authorList>
            <person name="Nouioui I."/>
        </authorList>
    </citation>
    <scope>NUCLEOTIDE SEQUENCE [LARGE SCALE GENOMIC DNA]</scope>
    <source>
        <strain evidence="4">DSM 44915</strain>
    </source>
</reference>
<dbReference type="RefSeq" id="WP_311670744.1">
    <property type="nucleotide sequence ID" value="NZ_JAVREO010000031.1"/>
</dbReference>
<dbReference type="InterPro" id="IPR003594">
    <property type="entry name" value="HATPase_dom"/>
</dbReference>
<dbReference type="Proteomes" id="UP001183410">
    <property type="component" value="Unassembled WGS sequence"/>
</dbReference>
<dbReference type="Gene3D" id="3.30.565.10">
    <property type="entry name" value="Histidine kinase-like ATPase, C-terminal domain"/>
    <property type="match status" value="1"/>
</dbReference>
<keyword evidence="4" id="KW-1185">Reference proteome</keyword>
<dbReference type="GO" id="GO:0005524">
    <property type="term" value="F:ATP binding"/>
    <property type="evidence" value="ECO:0007669"/>
    <property type="project" value="UniProtKB-KW"/>
</dbReference>
<dbReference type="CDD" id="cd16936">
    <property type="entry name" value="HATPase_RsbW-like"/>
    <property type="match status" value="1"/>
</dbReference>
<sequence>MSRTFHFPAGIESPGKARKAVREAVLAWSCGEDIAGIAELLTSELVTNSVLHSPESQRCLVEVDVSDGLLTVGVTDRGAGSLKLATPGLGDESGRGLALVRALSASWGFSPTCGGGKRVHFSLDVPMPPSHVYEQEVRHQGRAVDRETWRDTGVTDSVGQKRGWVCPRLRFTG</sequence>
<feature type="domain" description="Histidine kinase/HSP90-like ATPase" evidence="2">
    <location>
        <begin position="8"/>
        <end position="107"/>
    </location>
</feature>
<dbReference type="InterPro" id="IPR036890">
    <property type="entry name" value="HATPase_C_sf"/>
</dbReference>
<accession>A0ABU2K1N8</accession>
<organism evidence="3 4">
    <name type="scientific">Streptomyces chisholmiae</name>
    <dbReference type="NCBI Taxonomy" id="3075540"/>
    <lineage>
        <taxon>Bacteria</taxon>
        <taxon>Bacillati</taxon>
        <taxon>Actinomycetota</taxon>
        <taxon>Actinomycetes</taxon>
        <taxon>Kitasatosporales</taxon>
        <taxon>Streptomycetaceae</taxon>
        <taxon>Streptomyces</taxon>
    </lineage>
</organism>
<gene>
    <name evidence="3" type="ORF">RM844_30845</name>
</gene>
<dbReference type="PANTHER" id="PTHR35526">
    <property type="entry name" value="ANTI-SIGMA-F FACTOR RSBW-RELATED"/>
    <property type="match status" value="1"/>
</dbReference>
<keyword evidence="1" id="KW-0418">Kinase</keyword>
<dbReference type="SUPFAM" id="SSF55874">
    <property type="entry name" value="ATPase domain of HSP90 chaperone/DNA topoisomerase II/histidine kinase"/>
    <property type="match status" value="1"/>
</dbReference>
<dbReference type="EMBL" id="JAVREO010000031">
    <property type="protein sequence ID" value="MDT0270679.1"/>
    <property type="molecule type" value="Genomic_DNA"/>
</dbReference>
<evidence type="ECO:0000313" key="4">
    <source>
        <dbReference type="Proteomes" id="UP001183410"/>
    </source>
</evidence>
<comment type="caution">
    <text evidence="3">The sequence shown here is derived from an EMBL/GenBank/DDBJ whole genome shotgun (WGS) entry which is preliminary data.</text>
</comment>
<keyword evidence="3" id="KW-0547">Nucleotide-binding</keyword>
<keyword evidence="3" id="KW-0067">ATP-binding</keyword>
<evidence type="ECO:0000259" key="2">
    <source>
        <dbReference type="Pfam" id="PF13581"/>
    </source>
</evidence>
<dbReference type="Pfam" id="PF13581">
    <property type="entry name" value="HATPase_c_2"/>
    <property type="match status" value="1"/>
</dbReference>
<evidence type="ECO:0000256" key="1">
    <source>
        <dbReference type="ARBA" id="ARBA00022527"/>
    </source>
</evidence>
<dbReference type="PANTHER" id="PTHR35526:SF3">
    <property type="entry name" value="ANTI-SIGMA-F FACTOR RSBW"/>
    <property type="match status" value="1"/>
</dbReference>
<keyword evidence="1" id="KW-0808">Transferase</keyword>